<keyword evidence="3" id="KW-0560">Oxidoreductase</keyword>
<dbReference type="SUPFAM" id="SSF51679">
    <property type="entry name" value="Bacterial luciferase-like"/>
    <property type="match status" value="1"/>
</dbReference>
<dbReference type="Pfam" id="PF00296">
    <property type="entry name" value="Bac_luciferase"/>
    <property type="match status" value="1"/>
</dbReference>
<keyword evidence="1" id="KW-0285">Flavoprotein</keyword>
<dbReference type="InterPro" id="IPR051260">
    <property type="entry name" value="Diverse_substr_monoxygenases"/>
</dbReference>
<reference evidence="7 8" key="1">
    <citation type="submission" date="2023-06" db="EMBL/GenBank/DDBJ databases">
        <title>Draft genome sequence of Novosphingobium sp. strain IK01.</title>
        <authorList>
            <person name="Hatamoto M."/>
            <person name="Ikarashi T."/>
            <person name="Yamaguchi T."/>
        </authorList>
    </citation>
    <scope>NUCLEOTIDE SEQUENCE [LARGE SCALE GENOMIC DNA]</scope>
    <source>
        <strain evidence="7 8">IK01</strain>
    </source>
</reference>
<organism evidence="7 8">
    <name type="scientific">Novosphingobium pituita</name>
    <dbReference type="NCBI Taxonomy" id="3056842"/>
    <lineage>
        <taxon>Bacteria</taxon>
        <taxon>Pseudomonadati</taxon>
        <taxon>Pseudomonadota</taxon>
        <taxon>Alphaproteobacteria</taxon>
        <taxon>Sphingomonadales</taxon>
        <taxon>Sphingomonadaceae</taxon>
        <taxon>Novosphingobium</taxon>
    </lineage>
</organism>
<keyword evidence="2" id="KW-0288">FMN</keyword>
<name>A0ABQ6P7X9_9SPHN</name>
<evidence type="ECO:0000256" key="2">
    <source>
        <dbReference type="ARBA" id="ARBA00022643"/>
    </source>
</evidence>
<protein>
    <submittedName>
        <fullName evidence="7">LLM class flavin-dependent oxidoreductase</fullName>
    </submittedName>
</protein>
<comment type="caution">
    <text evidence="7">The sequence shown here is derived from an EMBL/GenBank/DDBJ whole genome shotgun (WGS) entry which is preliminary data.</text>
</comment>
<evidence type="ECO:0000256" key="4">
    <source>
        <dbReference type="ARBA" id="ARBA00023033"/>
    </source>
</evidence>
<dbReference type="PANTHER" id="PTHR30011:SF16">
    <property type="entry name" value="C2H2 FINGER DOMAIN TRANSCRIPTION FACTOR (EUROFUNG)-RELATED"/>
    <property type="match status" value="1"/>
</dbReference>
<dbReference type="Gene3D" id="3.20.20.30">
    <property type="entry name" value="Luciferase-like domain"/>
    <property type="match status" value="1"/>
</dbReference>
<keyword evidence="4" id="KW-0503">Monooxygenase</keyword>
<dbReference type="NCBIfam" id="TIGR03860">
    <property type="entry name" value="FMN_nitrolo"/>
    <property type="match status" value="1"/>
</dbReference>
<dbReference type="PIRSF" id="PIRSF000337">
    <property type="entry name" value="NTA_MOA"/>
    <property type="match status" value="1"/>
</dbReference>
<feature type="domain" description="Luciferase-like" evidence="6">
    <location>
        <begin position="36"/>
        <end position="393"/>
    </location>
</feature>
<dbReference type="Proteomes" id="UP001187221">
    <property type="component" value="Unassembled WGS sequence"/>
</dbReference>
<dbReference type="CDD" id="cd01095">
    <property type="entry name" value="Nitrilotriacetate_monoxgenase"/>
    <property type="match status" value="1"/>
</dbReference>
<dbReference type="InterPro" id="IPR016215">
    <property type="entry name" value="NTA_MOA"/>
</dbReference>
<dbReference type="InterPro" id="IPR011251">
    <property type="entry name" value="Luciferase-like_dom"/>
</dbReference>
<sequence>MTQAHDKKAHDKTRQLRLGFLLHGVGPGWDDWRHPDAQVDASTSFSFYKHQAQTAERGKFDYLFVADSVSINARSSPHYLNRFEPLTILSALAAVTEHIGLVGTATVSYTEPYNLARQFASLDHISGGRAGWNVVTSWLEGSAANFGKDEHLAHDVRYRLAGEYLDVVKGLWDSWEDDALVRDKASGQFLDPDKLHELNHKGEFLKVKGPLNISRSAQGQPVIFQAGSSEDGRSFAAAHADAIFTHQDNLDEARAFYADLKARARGFGRDPDTLFILPGARPVVGSTEAEAEAKYRELASLGNLENALRALGRGFNDHNFSQYDPDGPFPRHVAAEGHKSNQSQSARILALAEEGLTLREIALRSATPRGHFVGTPEQIADRFGEWLEQRGADGFNLFESLPGQLDVFVDEVVPILQRRGIYKTDYPGQTFRDTLGLDVPVNRNTLARHARSAA</sequence>
<evidence type="ECO:0000313" key="8">
    <source>
        <dbReference type="Proteomes" id="UP001187221"/>
    </source>
</evidence>
<evidence type="ECO:0000256" key="1">
    <source>
        <dbReference type="ARBA" id="ARBA00022630"/>
    </source>
</evidence>
<evidence type="ECO:0000313" key="7">
    <source>
        <dbReference type="EMBL" id="GMM60236.1"/>
    </source>
</evidence>
<evidence type="ECO:0000256" key="3">
    <source>
        <dbReference type="ARBA" id="ARBA00023002"/>
    </source>
</evidence>
<dbReference type="PANTHER" id="PTHR30011">
    <property type="entry name" value="ALKANESULFONATE MONOOXYGENASE-RELATED"/>
    <property type="match status" value="1"/>
</dbReference>
<accession>A0ABQ6P7X9</accession>
<gene>
    <name evidence="7" type="ORF">NUTIK01_10130</name>
</gene>
<keyword evidence="8" id="KW-1185">Reference proteome</keyword>
<comment type="similarity">
    <text evidence="5">Belongs to the NtaA/SnaA/DszA monooxygenase family.</text>
</comment>
<dbReference type="InterPro" id="IPR036661">
    <property type="entry name" value="Luciferase-like_sf"/>
</dbReference>
<evidence type="ECO:0000256" key="5">
    <source>
        <dbReference type="ARBA" id="ARBA00033748"/>
    </source>
</evidence>
<evidence type="ECO:0000259" key="6">
    <source>
        <dbReference type="Pfam" id="PF00296"/>
    </source>
</evidence>
<proteinExistence type="inferred from homology"/>
<dbReference type="EMBL" id="BTFW01000001">
    <property type="protein sequence ID" value="GMM60236.1"/>
    <property type="molecule type" value="Genomic_DNA"/>
</dbReference>
<dbReference type="RefSeq" id="WP_317974045.1">
    <property type="nucleotide sequence ID" value="NZ_BTFW01000001.1"/>
</dbReference>